<protein>
    <submittedName>
        <fullName evidence="1">Uncharacterized protein</fullName>
    </submittedName>
</protein>
<dbReference type="AlphaFoldDB" id="A0A7R9WF63"/>
<gene>
    <name evidence="1" type="ORF">TDUB1175_LOCUS20158</name>
</gene>
<organism evidence="1">
    <name type="scientific">Pseudictyota dubia</name>
    <dbReference type="NCBI Taxonomy" id="2749911"/>
    <lineage>
        <taxon>Eukaryota</taxon>
        <taxon>Sar</taxon>
        <taxon>Stramenopiles</taxon>
        <taxon>Ochrophyta</taxon>
        <taxon>Bacillariophyta</taxon>
        <taxon>Mediophyceae</taxon>
        <taxon>Biddulphiophycidae</taxon>
        <taxon>Eupodiscales</taxon>
        <taxon>Odontellaceae</taxon>
        <taxon>Pseudictyota</taxon>
    </lineage>
</organism>
<reference evidence="1" key="1">
    <citation type="submission" date="2021-01" db="EMBL/GenBank/DDBJ databases">
        <authorList>
            <person name="Corre E."/>
            <person name="Pelletier E."/>
            <person name="Niang G."/>
            <person name="Scheremetjew M."/>
            <person name="Finn R."/>
            <person name="Kale V."/>
            <person name="Holt S."/>
            <person name="Cochrane G."/>
            <person name="Meng A."/>
            <person name="Brown T."/>
            <person name="Cohen L."/>
        </authorList>
    </citation>
    <scope>NUCLEOTIDE SEQUENCE</scope>
    <source>
        <strain evidence="1">CCMP147</strain>
    </source>
</reference>
<name>A0A7R9WF63_9STRA</name>
<sequence>MTHPFLLKAVPPAITNDSVTKRLFLFECICLHGRIYYLLLGQRHPHPGEHGPEPTLAAAAVPSTSGLALVSVLVVLHEVPHQLLQQHSAGQRQPGHGRSQLHLIQDSITVRVDLVHEP</sequence>
<proteinExistence type="predicted"/>
<accession>A0A7R9WF63</accession>
<dbReference type="EMBL" id="HBED01040035">
    <property type="protein sequence ID" value="CAD8321742.1"/>
    <property type="molecule type" value="Transcribed_RNA"/>
</dbReference>
<evidence type="ECO:0000313" key="1">
    <source>
        <dbReference type="EMBL" id="CAD8321742.1"/>
    </source>
</evidence>